<evidence type="ECO:0000313" key="9">
    <source>
        <dbReference type="EMBL" id="ANQ10382.1"/>
    </source>
</evidence>
<feature type="compositionally biased region" description="Polar residues" evidence="7">
    <location>
        <begin position="2315"/>
        <end position="2331"/>
    </location>
</feature>
<name>A0A1B1E5S2_9APIC</name>
<feature type="compositionally biased region" description="Basic and acidic residues" evidence="7">
    <location>
        <begin position="1206"/>
        <end position="1233"/>
    </location>
</feature>
<keyword evidence="10" id="KW-1185">Reference proteome</keyword>
<evidence type="ECO:0000256" key="3">
    <source>
        <dbReference type="ARBA" id="ARBA00022679"/>
    </source>
</evidence>
<feature type="compositionally biased region" description="Basic and acidic residues" evidence="7">
    <location>
        <begin position="1997"/>
        <end position="2009"/>
    </location>
</feature>
<keyword evidence="4" id="KW-0547">Nucleotide-binding</keyword>
<evidence type="ECO:0000256" key="4">
    <source>
        <dbReference type="ARBA" id="ARBA00022741"/>
    </source>
</evidence>
<dbReference type="InterPro" id="IPR008271">
    <property type="entry name" value="Ser/Thr_kinase_AS"/>
</dbReference>
<dbReference type="SMART" id="SM00220">
    <property type="entry name" value="S_TKc"/>
    <property type="match status" value="1"/>
</dbReference>
<dbReference type="VEuPathDB" id="PlasmoDB:PCOAH_00047050"/>
<dbReference type="GO" id="GO:0005737">
    <property type="term" value="C:cytoplasm"/>
    <property type="evidence" value="ECO:0007669"/>
    <property type="project" value="TreeGrafter"/>
</dbReference>
<keyword evidence="5 9" id="KW-0418">Kinase</keyword>
<feature type="compositionally biased region" description="Low complexity" evidence="7">
    <location>
        <begin position="1332"/>
        <end position="1342"/>
    </location>
</feature>
<dbReference type="PANTHER" id="PTHR24346">
    <property type="entry name" value="MAP/MICROTUBULE AFFINITY-REGULATING KINASE"/>
    <property type="match status" value="1"/>
</dbReference>
<keyword evidence="3" id="KW-0808">Transferase</keyword>
<feature type="compositionally biased region" description="Polar residues" evidence="7">
    <location>
        <begin position="1252"/>
        <end position="1262"/>
    </location>
</feature>
<feature type="region of interest" description="Disordered" evidence="7">
    <location>
        <begin position="1991"/>
        <end position="2043"/>
    </location>
</feature>
<feature type="domain" description="Protein kinase" evidence="8">
    <location>
        <begin position="119"/>
        <end position="401"/>
    </location>
</feature>
<comment type="subunit">
    <text evidence="1">Monomer.</text>
</comment>
<feature type="compositionally biased region" description="Basic and acidic residues" evidence="7">
    <location>
        <begin position="1304"/>
        <end position="1328"/>
    </location>
</feature>
<dbReference type="Proteomes" id="UP000092716">
    <property type="component" value="Chromosome 12"/>
</dbReference>
<evidence type="ECO:0000256" key="1">
    <source>
        <dbReference type="ARBA" id="ARBA00011245"/>
    </source>
</evidence>
<keyword evidence="6" id="KW-0067">ATP-binding</keyword>
<feature type="region of interest" description="Disordered" evidence="7">
    <location>
        <begin position="2315"/>
        <end position="2347"/>
    </location>
</feature>
<dbReference type="GO" id="GO:0035556">
    <property type="term" value="P:intracellular signal transduction"/>
    <property type="evidence" value="ECO:0007669"/>
    <property type="project" value="TreeGrafter"/>
</dbReference>
<organism evidence="9 10">
    <name type="scientific">Plasmodium coatneyi</name>
    <dbReference type="NCBI Taxonomy" id="208452"/>
    <lineage>
        <taxon>Eukaryota</taxon>
        <taxon>Sar</taxon>
        <taxon>Alveolata</taxon>
        <taxon>Apicomplexa</taxon>
        <taxon>Aconoidasida</taxon>
        <taxon>Haemosporida</taxon>
        <taxon>Plasmodiidae</taxon>
        <taxon>Plasmodium</taxon>
    </lineage>
</organism>
<feature type="compositionally biased region" description="Basic and acidic residues" evidence="7">
    <location>
        <begin position="2332"/>
        <end position="2341"/>
    </location>
</feature>
<feature type="compositionally biased region" description="Polar residues" evidence="7">
    <location>
        <begin position="1192"/>
        <end position="1205"/>
    </location>
</feature>
<dbReference type="EMBL" id="CP016250">
    <property type="protein sequence ID" value="ANQ10382.1"/>
    <property type="molecule type" value="Genomic_DNA"/>
</dbReference>
<evidence type="ECO:0000256" key="7">
    <source>
        <dbReference type="SAM" id="MobiDB-lite"/>
    </source>
</evidence>
<dbReference type="PROSITE" id="PS50011">
    <property type="entry name" value="PROTEIN_KINASE_DOM"/>
    <property type="match status" value="1"/>
</dbReference>
<feature type="region of interest" description="Disordered" evidence="7">
    <location>
        <begin position="2080"/>
        <end position="2116"/>
    </location>
</feature>
<dbReference type="InterPro" id="IPR011009">
    <property type="entry name" value="Kinase-like_dom_sf"/>
</dbReference>
<dbReference type="PROSITE" id="PS00108">
    <property type="entry name" value="PROTEIN_KINASE_ST"/>
    <property type="match status" value="1"/>
</dbReference>
<evidence type="ECO:0000256" key="2">
    <source>
        <dbReference type="ARBA" id="ARBA00022527"/>
    </source>
</evidence>
<feature type="compositionally biased region" description="Basic and acidic residues" evidence="7">
    <location>
        <begin position="2085"/>
        <end position="2116"/>
    </location>
</feature>
<dbReference type="CDD" id="cd14003">
    <property type="entry name" value="STKc_AMPK-like"/>
    <property type="match status" value="1"/>
</dbReference>
<evidence type="ECO:0000256" key="5">
    <source>
        <dbReference type="ARBA" id="ARBA00022777"/>
    </source>
</evidence>
<dbReference type="PANTHER" id="PTHR24346:SF82">
    <property type="entry name" value="KP78A-RELATED"/>
    <property type="match status" value="1"/>
</dbReference>
<evidence type="ECO:0000256" key="6">
    <source>
        <dbReference type="ARBA" id="ARBA00022840"/>
    </source>
</evidence>
<gene>
    <name evidence="9" type="ORF">PCOAH_00047050</name>
</gene>
<dbReference type="InterPro" id="IPR000719">
    <property type="entry name" value="Prot_kinase_dom"/>
</dbReference>
<feature type="compositionally biased region" description="Basic and acidic residues" evidence="7">
    <location>
        <begin position="2167"/>
        <end position="2187"/>
    </location>
</feature>
<feature type="region of interest" description="Disordered" evidence="7">
    <location>
        <begin position="1845"/>
        <end position="1913"/>
    </location>
</feature>
<reference evidence="10" key="1">
    <citation type="submission" date="2016-06" db="EMBL/GenBank/DDBJ databases">
        <title>First high quality genome sequence of Plasmodium coatneyi using continuous long reads from single molecule, real-time sequencing.</title>
        <authorList>
            <person name="Chien J.-T."/>
            <person name="Pakala S.B."/>
            <person name="Geraldo J.A."/>
            <person name="Lapp S.A."/>
            <person name="Barnwell J.W."/>
            <person name="Kissinger J.C."/>
            <person name="Galinski M.R."/>
            <person name="Humphrey J.C."/>
        </authorList>
    </citation>
    <scope>NUCLEOTIDE SEQUENCE [LARGE SCALE GENOMIC DNA]</scope>
    <source>
        <strain evidence="10">Hackeri</strain>
    </source>
</reference>
<accession>A0A1B1E5S2</accession>
<dbReference type="GO" id="GO:0004674">
    <property type="term" value="F:protein serine/threonine kinase activity"/>
    <property type="evidence" value="ECO:0007669"/>
    <property type="project" value="UniProtKB-KW"/>
</dbReference>
<feature type="region of interest" description="Disordered" evidence="7">
    <location>
        <begin position="1156"/>
        <end position="1345"/>
    </location>
</feature>
<dbReference type="GO" id="GO:0005524">
    <property type="term" value="F:ATP binding"/>
    <property type="evidence" value="ECO:0007669"/>
    <property type="project" value="UniProtKB-KW"/>
</dbReference>
<feature type="compositionally biased region" description="Polar residues" evidence="7">
    <location>
        <begin position="2010"/>
        <end position="2022"/>
    </location>
</feature>
<dbReference type="OrthoDB" id="193931at2759"/>
<dbReference type="SUPFAM" id="SSF56112">
    <property type="entry name" value="Protein kinase-like (PK-like)"/>
    <property type="match status" value="1"/>
</dbReference>
<feature type="compositionally biased region" description="Basic and acidic residues" evidence="7">
    <location>
        <begin position="1263"/>
        <end position="1273"/>
    </location>
</feature>
<feature type="compositionally biased region" description="Polar residues" evidence="7">
    <location>
        <begin position="1886"/>
        <end position="1898"/>
    </location>
</feature>
<feature type="region of interest" description="Disordered" evidence="7">
    <location>
        <begin position="2129"/>
        <end position="2187"/>
    </location>
</feature>
<keyword evidence="2" id="KW-0723">Serine/threonine-protein kinase</keyword>
<dbReference type="FunFam" id="1.10.510.10:FF:000571">
    <property type="entry name" value="Maternal embryonic leucine zipper kinase"/>
    <property type="match status" value="1"/>
</dbReference>
<feature type="compositionally biased region" description="Basic and acidic residues" evidence="7">
    <location>
        <begin position="2030"/>
        <end position="2040"/>
    </location>
</feature>
<proteinExistence type="predicted"/>
<dbReference type="GeneID" id="30911436"/>
<feature type="compositionally biased region" description="Basic and acidic residues" evidence="7">
    <location>
        <begin position="2133"/>
        <end position="2144"/>
    </location>
</feature>
<dbReference type="KEGG" id="pcot:PCOAH_00047050"/>
<evidence type="ECO:0000259" key="8">
    <source>
        <dbReference type="PROSITE" id="PS50011"/>
    </source>
</evidence>
<protein>
    <submittedName>
        <fullName evidence="9">CAMK/CAMKL protein kinase</fullName>
    </submittedName>
</protein>
<evidence type="ECO:0000313" key="10">
    <source>
        <dbReference type="Proteomes" id="UP000092716"/>
    </source>
</evidence>
<dbReference type="RefSeq" id="XP_019917077.1">
    <property type="nucleotide sequence ID" value="XM_020061489.1"/>
</dbReference>
<dbReference type="Gene3D" id="1.10.510.10">
    <property type="entry name" value="Transferase(Phosphotransferase) domain 1"/>
    <property type="match status" value="1"/>
</dbReference>
<sequence length="2411" mass="274622">MALTDKWRTEWDRELRLLPQVESIADHDLQITEDIFFIWQFLKMYHTSMPHVRNLIDFITTKKPESLIWGEHIDDYMFRGIDKGQKLFNLLVSDGKRIQPRYSKKKLCDTLLYFRLKNYIILEKINTGSVGQVHLALDKSTDTLVAAKAIDKSTVQGDEELFQKLKEEISISCRMNHPCVVKTTNVLETRDKIIQIMEYCDGGDLISYVRNKLHLEELSAQYFFRKIVQGLQYMHRNNVSHRDLKPENIFLCKRQLSQREKTLIRIGKLPSCSEYELKIGDFGACCVNEKNKLHHDIVGTLSYAAPEVLGCNTTCGYSSQKADVWSLGIILYAMLFGLLPFDNEGKNLKDAYNAIIKNKIVYPKHRINKISMNARNLLSGMLTINPDNRLSLDEVVNHEWLADTGKTKLEVSHVHKKMNFPISSTVACPVGSGKNDMDFETFKKLFLIKRENGPSVTNIRVPGVVASKNGMLINMVPGGVQNVVSGRGSHGIPCAAPFGAPYGKPYESATLKENDQVGASPRSGNEKGQACHLRGSNSLVQRSDPHHLRQNQNLNQNHGQFYLYDDKGVLNTHVNNPNGGQHNVENPVYADAPLAQKEKQGKILDNYALNQKCEEEGNVLMGTKKKQTNDGNNKINVCTQKGITNHRRDHQNNYYVEKTYFKNNILDNTYLDGKSNNHSSSVNYYDGKKHPLEYVEENKLKVTDQVNKNPHVNPHLFAKTNNTYDLYFNKNDLYRNQSNNIFLLPCKDNLMGKNNLYSNLYSNLYLFKGGNDFNVTTSGRSTLLRHYDQGKLTTNREYDTGWKFKYASNASDGRESTNTITSSCTNVSPNHNNAAAIEKMNASPGDALFYENPNYNNHPVRYKYYYYDDKGTYVGCLSNQTSGRTCASSCVLLENQVNYAANNGEYTKEWTYKRGVSEYVETGTASNYSNNNNASSSDRKREDLFVKHPEGEGHTKLASYEWGKDAAGALFVTSENRGIVMEKQTGGASKQRNDLTSANGHPRIVQQVGRSTQVGGQMGEHANRGITEINPMRDTLLTDGSITSKVSTPTKNDAELQLRPTNYKGKDTCIILKKEGITHSANKHSSLIKSQHATKIVTIGESTCDQMDLACMQINELKGNPKESHQKENKFTLNLLVQKGRIKECTKMDRTEEKNISRNDYTDEQSNKWNTHSGEKDDRVEFLPSGGAPAETCTSNTQKNKLNNNTHEEVNDAIQRDEGKTEKDNQRETHKGDNNSPEKIASPLPVKDENKNVTSEEGSNTPGKEHTEGECKDTPQQSYSDGSETKTKKKKKKKIFSINNPSKEIQRRQSKSDPSGDDKQVNQVDKKKYITNSSRNNNRSCNYGQKHSCEENYNSGTRSNHNGTDTAVVAARKSSSNNEGEKNKVDKRRERVIESAIEKYDMPKLSKRDSHVKEKTDAAEFRCYPRTEKTCGHLEGEKKLCKNEEGNKQRENTTFNEEQIDGKNKFLLLKKLYYSNDRDLHVLPNRENQHDKKRYINFEKIFPHRKRKTNTTHIPPLSYYNKSNLCFSKRVKKDRKERGEENEDVVKNQVDVSHRAHNRKSKNDITNIRHFSEWYYTNGCNQHELTTKGNCPSKEGVPIYDKVATYDEVAPYDEERVSDKECVYFSSNKIEYIKCATRNSINQDSHQTYGAHYYNHMISETNRGVSNPVSDAHVVSADKCSTKCSDKRHIIWCTKEESQNYMSKNEKGISYPTVGFNTNVEKCSLPHEPFLFNGSGNGNVIPWKNNLPNQMGSSHLSSSCPSEVKPTLSLASYYNEKGVNDMGEVEFTSKDTEKATEWGEKPMQPGHNLNAILDRNCEKSSTYNRGDIESGRCIPNLEGHIFQHSPIDQSIKVNETEDNEEARTERSPSSAENSGEGYSPEEVGSANVSTSNDSNGITTKPEELSGVPTSDATNNPYIGNNAIKRGNYTSLYDDVKKSYSIIQNVSYKHELTKEKMKNKNGERIITRWDAKEQIWENGGSEQAVQIHVKGASPTEHPTPKECTNIKDPAKSTTMKMSQNHNRPMSRKKERSGEDDQDKSAKCAGMEFTPLTLKKDNIWKNSPSNPENCYGVEFPTEFNGDLSEGSLDRDKSQTHDSSANRKDTHLLVKDEGKDPHLDTQHIYMMNANLKKQKPQGEKEKHERYQKGSVHNGPTRWEDPPHELTSSRTNEEVTKNKKETTLKESTTEGSKHLASCNIWNVEKNGTIHSKQQQEDYLTHNRSYDLKSARSNLFSMSYDENVRKDYTHGNILVNPEDISSIHNLKSCENDEKNKMLYYYNLDTTQANLDFLNNLMFYSSHINPYRHYKNRYLTKKSSLTGGVNLTNSKQNSGNNRTEKRRDHQNEPLPVDHNLRNYLNLNKTSIQNLAKMKRNYIREQNYENKFGTKMDDQREANTFYPKLRWMNIFSRNSSKY</sequence>
<dbReference type="Pfam" id="PF00069">
    <property type="entry name" value="Pkinase"/>
    <property type="match status" value="1"/>
</dbReference>